<dbReference type="EMBL" id="QSRK01000047">
    <property type="protein sequence ID" value="RGL08187.1"/>
    <property type="molecule type" value="Genomic_DNA"/>
</dbReference>
<dbReference type="AlphaFoldDB" id="A0A3E4QQE8"/>
<dbReference type="EMBL" id="WCTM01000002">
    <property type="protein sequence ID" value="KAB4245305.1"/>
    <property type="molecule type" value="Genomic_DNA"/>
</dbReference>
<dbReference type="Proteomes" id="UP000487221">
    <property type="component" value="Unassembled WGS sequence"/>
</dbReference>
<evidence type="ECO:0000313" key="5">
    <source>
        <dbReference type="Proteomes" id="UP000431575"/>
    </source>
</evidence>
<accession>A0A3E4QQE8</accession>
<evidence type="ECO:0000313" key="3">
    <source>
        <dbReference type="EMBL" id="RGL08187.1"/>
    </source>
</evidence>
<name>A0A3E4QQE8_BACUN</name>
<proteinExistence type="predicted"/>
<dbReference type="Pfam" id="PF14053">
    <property type="entry name" value="DUF4248"/>
    <property type="match status" value="1"/>
</dbReference>
<dbReference type="EMBL" id="WCTY01000040">
    <property type="protein sequence ID" value="KAB4180651.1"/>
    <property type="molecule type" value="Genomic_DNA"/>
</dbReference>
<comment type="caution">
    <text evidence="3">The sequence shown here is derived from an EMBL/GenBank/DDBJ whole genome shotgun (WGS) entry which is preliminary data.</text>
</comment>
<dbReference type="InterPro" id="IPR025342">
    <property type="entry name" value="DUF4248"/>
</dbReference>
<organism evidence="3 4">
    <name type="scientific">Bacteroides uniformis</name>
    <dbReference type="NCBI Taxonomy" id="820"/>
    <lineage>
        <taxon>Bacteria</taxon>
        <taxon>Pseudomonadati</taxon>
        <taxon>Bacteroidota</taxon>
        <taxon>Bacteroidia</taxon>
        <taxon>Bacteroidales</taxon>
        <taxon>Bacteroidaceae</taxon>
        <taxon>Bacteroides</taxon>
    </lineage>
</organism>
<sequence length="72" mass="8033">MNSFVIRTYGRTELALLYSPHLCPDAAFRKLRQWIDLYPGLRENLLLQGGSARSRSYTPAQVGLIVAALGEP</sequence>
<dbReference type="RefSeq" id="WP_117681711.1">
    <property type="nucleotide sequence ID" value="NZ_CAKOCG010000011.1"/>
</dbReference>
<evidence type="ECO:0000313" key="6">
    <source>
        <dbReference type="Proteomes" id="UP000487221"/>
    </source>
</evidence>
<evidence type="ECO:0000313" key="2">
    <source>
        <dbReference type="EMBL" id="KAB4245305.1"/>
    </source>
</evidence>
<dbReference type="Proteomes" id="UP000431575">
    <property type="component" value="Unassembled WGS sequence"/>
</dbReference>
<reference evidence="5 6" key="2">
    <citation type="journal article" date="2019" name="Nat. Med.">
        <title>A library of human gut bacterial isolates paired with longitudinal multiomics data enables mechanistic microbiome research.</title>
        <authorList>
            <person name="Poyet M."/>
            <person name="Groussin M."/>
            <person name="Gibbons S.M."/>
            <person name="Avila-Pacheco J."/>
            <person name="Jiang X."/>
            <person name="Kearney S.M."/>
            <person name="Perrotta A.R."/>
            <person name="Berdy B."/>
            <person name="Zhao S."/>
            <person name="Lieberman T.D."/>
            <person name="Swanson P.K."/>
            <person name="Smith M."/>
            <person name="Roesemann S."/>
            <person name="Alexander J.E."/>
            <person name="Rich S.A."/>
            <person name="Livny J."/>
            <person name="Vlamakis H."/>
            <person name="Clish C."/>
            <person name="Bullock K."/>
            <person name="Deik A."/>
            <person name="Scott J."/>
            <person name="Pierce K.A."/>
            <person name="Xavier R.J."/>
            <person name="Alm E.J."/>
        </authorList>
    </citation>
    <scope>NUCLEOTIDE SEQUENCE [LARGE SCALE GENOMIC DNA]</scope>
    <source>
        <strain evidence="1 6">BIOML-A19</strain>
        <strain evidence="2 5">BIOML-A6</strain>
    </source>
</reference>
<evidence type="ECO:0000313" key="1">
    <source>
        <dbReference type="EMBL" id="KAB4180651.1"/>
    </source>
</evidence>
<gene>
    <name evidence="3" type="ORF">DXC80_19145</name>
    <name evidence="2" type="ORF">GAP41_03305</name>
    <name evidence="1" type="ORF">GAQ44_18880</name>
</gene>
<dbReference type="Proteomes" id="UP000260795">
    <property type="component" value="Unassembled WGS sequence"/>
</dbReference>
<protein>
    <submittedName>
        <fullName evidence="3">DUF4248 domain-containing protein</fullName>
    </submittedName>
</protein>
<evidence type="ECO:0000313" key="4">
    <source>
        <dbReference type="Proteomes" id="UP000260795"/>
    </source>
</evidence>
<reference evidence="3 4" key="1">
    <citation type="submission" date="2018-08" db="EMBL/GenBank/DDBJ databases">
        <title>A genome reference for cultivated species of the human gut microbiota.</title>
        <authorList>
            <person name="Zou Y."/>
            <person name="Xue W."/>
            <person name="Luo G."/>
        </authorList>
    </citation>
    <scope>NUCLEOTIDE SEQUENCE [LARGE SCALE GENOMIC DNA]</scope>
    <source>
        <strain evidence="3 4">TF08-13</strain>
    </source>
</reference>